<keyword evidence="3" id="KW-1185">Reference proteome</keyword>
<dbReference type="EMBL" id="CP064954">
    <property type="protein sequence ID" value="QPK78489.1"/>
    <property type="molecule type" value="Genomic_DNA"/>
</dbReference>
<sequence length="96" mass="10853">MSSAAKALKVPWSQWAPNYKFGYIASWIALVLCAVGLVVRLIEARMGMDVVFFAVVVANASLVLFMAPRWALDHEKEQQARERARQARAQLRSRPH</sequence>
<reference evidence="2 3" key="1">
    <citation type="submission" date="2020-11" db="EMBL/GenBank/DDBJ databases">
        <title>Corynebacterium sp. ZJ-599.</title>
        <authorList>
            <person name="Zhou J."/>
        </authorList>
    </citation>
    <scope>NUCLEOTIDE SEQUENCE [LARGE SCALE GENOMIC DNA]</scope>
    <source>
        <strain evidence="2 3">ZJ-599</strain>
    </source>
</reference>
<evidence type="ECO:0000256" key="1">
    <source>
        <dbReference type="SAM" id="Phobius"/>
    </source>
</evidence>
<gene>
    <name evidence="2" type="ORF">G7Y31_07910</name>
</gene>
<feature type="transmembrane region" description="Helical" evidence="1">
    <location>
        <begin position="51"/>
        <end position="72"/>
    </location>
</feature>
<evidence type="ECO:0000313" key="2">
    <source>
        <dbReference type="EMBL" id="QPK78489.1"/>
    </source>
</evidence>
<evidence type="ECO:0000313" key="3">
    <source>
        <dbReference type="Proteomes" id="UP000594681"/>
    </source>
</evidence>
<dbReference type="RefSeq" id="WP_165010166.1">
    <property type="nucleotide sequence ID" value="NZ_CP064954.1"/>
</dbReference>
<proteinExistence type="predicted"/>
<accession>A0A7T0KE68</accession>
<keyword evidence="1" id="KW-0472">Membrane</keyword>
<dbReference type="AlphaFoldDB" id="A0A7T0KE68"/>
<organism evidence="2 3">
    <name type="scientific">Corynebacterium lizhenjunii</name>
    <dbReference type="NCBI Taxonomy" id="2709394"/>
    <lineage>
        <taxon>Bacteria</taxon>
        <taxon>Bacillati</taxon>
        <taxon>Actinomycetota</taxon>
        <taxon>Actinomycetes</taxon>
        <taxon>Mycobacteriales</taxon>
        <taxon>Corynebacteriaceae</taxon>
        <taxon>Corynebacterium</taxon>
    </lineage>
</organism>
<keyword evidence="1" id="KW-1133">Transmembrane helix</keyword>
<protein>
    <submittedName>
        <fullName evidence="2">Permease</fullName>
    </submittedName>
</protein>
<feature type="transmembrane region" description="Helical" evidence="1">
    <location>
        <begin position="21"/>
        <end position="39"/>
    </location>
</feature>
<name>A0A7T0KE68_9CORY</name>
<keyword evidence="1" id="KW-0812">Transmembrane</keyword>
<dbReference type="KEGG" id="cliz:G7Y31_07910"/>
<dbReference type="Proteomes" id="UP000594681">
    <property type="component" value="Chromosome"/>
</dbReference>